<dbReference type="RefSeq" id="WP_206721307.1">
    <property type="nucleotide sequence ID" value="NZ_CP071090.1"/>
</dbReference>
<gene>
    <name evidence="1" type="ORF">JY651_31115</name>
</gene>
<dbReference type="Proteomes" id="UP000662747">
    <property type="component" value="Chromosome"/>
</dbReference>
<evidence type="ECO:0008006" key="3">
    <source>
        <dbReference type="Google" id="ProtNLM"/>
    </source>
</evidence>
<proteinExistence type="predicted"/>
<organism evidence="1 2">
    <name type="scientific">Pyxidicoccus parkwayensis</name>
    <dbReference type="NCBI Taxonomy" id="2813578"/>
    <lineage>
        <taxon>Bacteria</taxon>
        <taxon>Pseudomonadati</taxon>
        <taxon>Myxococcota</taxon>
        <taxon>Myxococcia</taxon>
        <taxon>Myxococcales</taxon>
        <taxon>Cystobacterineae</taxon>
        <taxon>Myxococcaceae</taxon>
        <taxon>Pyxidicoccus</taxon>
    </lineage>
</organism>
<evidence type="ECO:0000313" key="1">
    <source>
        <dbReference type="EMBL" id="QSQ19724.1"/>
    </source>
</evidence>
<evidence type="ECO:0000313" key="2">
    <source>
        <dbReference type="Proteomes" id="UP000662747"/>
    </source>
</evidence>
<reference evidence="1 2" key="1">
    <citation type="submission" date="2021-02" db="EMBL/GenBank/DDBJ databases">
        <title>De Novo genome assembly of isolated myxobacteria.</title>
        <authorList>
            <person name="Stevens D.C."/>
        </authorList>
    </citation>
    <scope>NUCLEOTIDE SEQUENCE [LARGE SCALE GENOMIC DNA]</scope>
    <source>
        <strain evidence="2">SCPEA02</strain>
    </source>
</reference>
<dbReference type="PROSITE" id="PS51257">
    <property type="entry name" value="PROKAR_LIPOPROTEIN"/>
    <property type="match status" value="1"/>
</dbReference>
<accession>A0ABX7NLI8</accession>
<dbReference type="EMBL" id="CP071090">
    <property type="protein sequence ID" value="QSQ19724.1"/>
    <property type="molecule type" value="Genomic_DNA"/>
</dbReference>
<keyword evidence="2" id="KW-1185">Reference proteome</keyword>
<name>A0ABX7NLI8_9BACT</name>
<protein>
    <recommendedName>
        <fullName evidence="3">Lipoprotein</fullName>
    </recommendedName>
</protein>
<sequence>MKVGWMLTLAALSLGLSGCDESMCSGMASAYEDYQAHLRSCGGSAPNLNPTLDEDACNDAVDEVCTDDDEEAMSDYMDCMRQLFSCKVGVEAVHEGARQCSAETRALLSAECRLYFEAFEVP</sequence>